<evidence type="ECO:0000313" key="3">
    <source>
        <dbReference type="Proteomes" id="UP000095606"/>
    </source>
</evidence>
<evidence type="ECO:0000313" key="2">
    <source>
        <dbReference type="EMBL" id="VYT52817.1"/>
    </source>
</evidence>
<reference evidence="1 3" key="1">
    <citation type="submission" date="2015-09" db="EMBL/GenBank/DDBJ databases">
        <authorList>
            <consortium name="Pathogen Informatics"/>
        </authorList>
    </citation>
    <scope>NUCLEOTIDE SEQUENCE [LARGE SCALE GENOMIC DNA]</scope>
    <source>
        <strain evidence="1 3">2789STDY5834846</strain>
    </source>
</reference>
<sequence length="32" mass="3762">MSVLYDLYETPDMMTGHDKYSFKFTPLLICSD</sequence>
<dbReference type="AlphaFoldDB" id="A0A174H780"/>
<accession>A0A174H780</accession>
<protein>
    <submittedName>
        <fullName evidence="1">Uncharacterized protein</fullName>
    </submittedName>
</protein>
<proteinExistence type="predicted"/>
<reference evidence="2" key="2">
    <citation type="submission" date="2019-11" db="EMBL/GenBank/DDBJ databases">
        <authorList>
            <person name="Feng L."/>
        </authorList>
    </citation>
    <scope>NUCLEOTIDE SEQUENCE</scope>
    <source>
        <strain evidence="2">BfaecisLFYP10</strain>
    </source>
</reference>
<organism evidence="1 3">
    <name type="scientific">Bacteroides faecis</name>
    <dbReference type="NCBI Taxonomy" id="674529"/>
    <lineage>
        <taxon>Bacteria</taxon>
        <taxon>Pseudomonadati</taxon>
        <taxon>Bacteroidota</taxon>
        <taxon>Bacteroidia</taxon>
        <taxon>Bacteroidales</taxon>
        <taxon>Bacteroidaceae</taxon>
        <taxon>Bacteroides</taxon>
    </lineage>
</organism>
<dbReference type="EMBL" id="CACRSZ010000094">
    <property type="protein sequence ID" value="VYT52817.1"/>
    <property type="molecule type" value="Genomic_DNA"/>
</dbReference>
<name>A0A174H780_9BACE</name>
<dbReference type="EMBL" id="CZAE01000003">
    <property type="protein sequence ID" value="CUO68920.1"/>
    <property type="molecule type" value="Genomic_DNA"/>
</dbReference>
<dbReference type="Proteomes" id="UP000095606">
    <property type="component" value="Unassembled WGS sequence"/>
</dbReference>
<evidence type="ECO:0000313" key="1">
    <source>
        <dbReference type="EMBL" id="CUO68920.1"/>
    </source>
</evidence>
<gene>
    <name evidence="2" type="ORF">BFLFYP10_04371</name>
    <name evidence="1" type="ORF">ERS852461_00846</name>
</gene>
<accession>A0A6N2XGD0</accession>